<dbReference type="AlphaFoldDB" id="A0A1B0AQ17"/>
<dbReference type="Proteomes" id="UP000092460">
    <property type="component" value="Unassembled WGS sequence"/>
</dbReference>
<reference evidence="2" key="1">
    <citation type="submission" date="2015-01" db="EMBL/GenBank/DDBJ databases">
        <authorList>
            <person name="Aksoy S."/>
            <person name="Warren W."/>
            <person name="Wilson R.K."/>
        </authorList>
    </citation>
    <scope>NUCLEOTIDE SEQUENCE [LARGE SCALE GENOMIC DNA]</scope>
    <source>
        <strain evidence="2">IAEA</strain>
    </source>
</reference>
<name>A0A1B0AQ17_9MUSC</name>
<keyword evidence="2" id="KW-1185">Reference proteome</keyword>
<dbReference type="EnsemblMetazoa" id="GPPI004437-RA">
    <property type="protein sequence ID" value="GPPI004437-PA"/>
    <property type="gene ID" value="GPPI004437"/>
</dbReference>
<organism evidence="1 2">
    <name type="scientific">Glossina palpalis gambiensis</name>
    <dbReference type="NCBI Taxonomy" id="67801"/>
    <lineage>
        <taxon>Eukaryota</taxon>
        <taxon>Metazoa</taxon>
        <taxon>Ecdysozoa</taxon>
        <taxon>Arthropoda</taxon>
        <taxon>Hexapoda</taxon>
        <taxon>Insecta</taxon>
        <taxon>Pterygota</taxon>
        <taxon>Neoptera</taxon>
        <taxon>Endopterygota</taxon>
        <taxon>Diptera</taxon>
        <taxon>Brachycera</taxon>
        <taxon>Muscomorpha</taxon>
        <taxon>Hippoboscoidea</taxon>
        <taxon>Glossinidae</taxon>
        <taxon>Glossina</taxon>
    </lineage>
</organism>
<evidence type="ECO:0000313" key="2">
    <source>
        <dbReference type="Proteomes" id="UP000092460"/>
    </source>
</evidence>
<sequence>YDTYLNEINVCAINTPKGNNNKYRKGRWLKNNDRLFAKVLCAENTLYSSAGNYYALTSRNEKASLNGYQYDSRLVYIRAVTFTLKDVAACMLKVVSTVYSYVQSRYSFISALKSRSLAQNHLTASGHSYTFHMPARVNGARELTGDLIRKPSLRYLLDKVVKCPFSSKGAQSHCQFLRPEEQKCPDL</sequence>
<dbReference type="VEuPathDB" id="VectorBase:GPPI004437"/>
<proteinExistence type="predicted"/>
<dbReference type="EMBL" id="JXJN01001638">
    <property type="status" value="NOT_ANNOTATED_CDS"/>
    <property type="molecule type" value="Genomic_DNA"/>
</dbReference>
<reference evidence="1" key="2">
    <citation type="submission" date="2020-05" db="UniProtKB">
        <authorList>
            <consortium name="EnsemblMetazoa"/>
        </authorList>
    </citation>
    <scope>IDENTIFICATION</scope>
    <source>
        <strain evidence="1">IAEA</strain>
    </source>
</reference>
<accession>A0A1B0AQ17</accession>
<protein>
    <submittedName>
        <fullName evidence="1">Uncharacterized protein</fullName>
    </submittedName>
</protein>
<evidence type="ECO:0000313" key="1">
    <source>
        <dbReference type="EnsemblMetazoa" id="GPPI004437-PA"/>
    </source>
</evidence>